<dbReference type="GO" id="GO:0016887">
    <property type="term" value="F:ATP hydrolysis activity"/>
    <property type="evidence" value="ECO:0007669"/>
    <property type="project" value="InterPro"/>
</dbReference>
<dbReference type="Gene3D" id="3.30.450.90">
    <property type="match status" value="1"/>
</dbReference>
<accession>A0A367ZSK1</accession>
<dbReference type="Proteomes" id="UP000252355">
    <property type="component" value="Unassembled WGS sequence"/>
</dbReference>
<evidence type="ECO:0000259" key="2">
    <source>
        <dbReference type="Pfam" id="PF00437"/>
    </source>
</evidence>
<dbReference type="EMBL" id="QOQW01000003">
    <property type="protein sequence ID" value="RCK81108.1"/>
    <property type="molecule type" value="Genomic_DNA"/>
</dbReference>
<dbReference type="AlphaFoldDB" id="A0A367ZSK1"/>
<gene>
    <name evidence="3" type="ORF">OZSIB_2485</name>
</gene>
<proteinExistence type="inferred from homology"/>
<dbReference type="Gene3D" id="3.40.50.300">
    <property type="entry name" value="P-loop containing nucleotide triphosphate hydrolases"/>
    <property type="match status" value="1"/>
</dbReference>
<protein>
    <submittedName>
        <fullName evidence="3">Twitching motility protein PilT</fullName>
    </submittedName>
</protein>
<feature type="domain" description="Bacterial type II secretion system protein E" evidence="2">
    <location>
        <begin position="4"/>
        <end position="290"/>
    </location>
</feature>
<evidence type="ECO:0000313" key="4">
    <source>
        <dbReference type="Proteomes" id="UP000252355"/>
    </source>
</evidence>
<dbReference type="Pfam" id="PF00437">
    <property type="entry name" value="T2SSE"/>
    <property type="match status" value="1"/>
</dbReference>
<comment type="similarity">
    <text evidence="1">Belongs to the GSP E family.</text>
</comment>
<dbReference type="InterPro" id="IPR050921">
    <property type="entry name" value="T4SS_GSP_E_ATPase"/>
</dbReference>
<dbReference type="SUPFAM" id="SSF52540">
    <property type="entry name" value="P-loop containing nucleoside triphosphate hydrolases"/>
    <property type="match status" value="1"/>
</dbReference>
<dbReference type="InterPro" id="IPR027417">
    <property type="entry name" value="P-loop_NTPase"/>
</dbReference>
<name>A0A367ZSK1_9BACT</name>
<dbReference type="InterPro" id="IPR006321">
    <property type="entry name" value="PilT/PilU"/>
</dbReference>
<dbReference type="InterPro" id="IPR001482">
    <property type="entry name" value="T2SS/T4SS_dom"/>
</dbReference>
<dbReference type="NCBIfam" id="TIGR01420">
    <property type="entry name" value="pilT_fam"/>
    <property type="match status" value="1"/>
</dbReference>
<comment type="caution">
    <text evidence="3">The sequence shown here is derived from an EMBL/GenBank/DDBJ whole genome shotgun (WGS) entry which is preliminary data.</text>
</comment>
<reference evidence="3 4" key="1">
    <citation type="submission" date="2018-05" db="EMBL/GenBank/DDBJ databases">
        <title>A metagenomic window into the 2 km-deep terrestrial subsurface aquifer revealed taxonomically and functionally diverse microbial community comprising novel uncultured bacterial lineages.</title>
        <authorList>
            <person name="Kadnikov V.V."/>
            <person name="Mardanov A.V."/>
            <person name="Beletsky A.V."/>
            <person name="Banks D."/>
            <person name="Pimenov N.V."/>
            <person name="Frank Y.A."/>
            <person name="Karnachuk O.V."/>
            <person name="Ravin N.V."/>
        </authorList>
    </citation>
    <scope>NUCLEOTIDE SEQUENCE [LARGE SCALE GENOMIC DNA]</scope>
    <source>
        <strain evidence="3">BY5</strain>
    </source>
</reference>
<organism evidence="3 4">
    <name type="scientific">Candidatus Ozemobacter sibiricus</name>
    <dbReference type="NCBI Taxonomy" id="2268124"/>
    <lineage>
        <taxon>Bacteria</taxon>
        <taxon>Candidatus Ozemobacteria</taxon>
        <taxon>Candidatus Ozemobacterales</taxon>
        <taxon>Candidatus Ozemobacteraceae</taxon>
        <taxon>Candidatus Ozemobacter</taxon>
    </lineage>
</organism>
<dbReference type="GO" id="GO:0005524">
    <property type="term" value="F:ATP binding"/>
    <property type="evidence" value="ECO:0007669"/>
    <property type="project" value="InterPro"/>
</dbReference>
<evidence type="ECO:0000313" key="3">
    <source>
        <dbReference type="EMBL" id="RCK81108.1"/>
    </source>
</evidence>
<sequence>MIFELLKTCLEKGASDLHFKVGYPPILRIDGAMVPLKMQEITASDYENMLEAILDDYQMTKFIEHKKLDLGISFANARFRVNLFHDYHGGSSVFRVIPFMQLTFDDIALPKAARALINRPFGLILVTGATGAGKSTTLSCFISHILQSMPKTIVTIEDPIEYIFEDGVGLVNQRQVGVDCRSFEEGIRGAMQTDCDIIMVGELREPEAVSITLTAAETGKLVFATLHSNTSLQAIDRFVNLFPQSQHQQILARLSTTLLGIITQTLIPKKSGKGRLAAFELLLALPMIRSLIADNRLHLITSYQETGVETGMITMDQALAALVLQEKISMAEAMAKANNPTTLKKLVEQGAPVPEGKPA</sequence>
<evidence type="ECO:0000256" key="1">
    <source>
        <dbReference type="ARBA" id="ARBA00006611"/>
    </source>
</evidence>
<dbReference type="PANTHER" id="PTHR30486">
    <property type="entry name" value="TWITCHING MOTILITY PROTEIN PILT"/>
    <property type="match status" value="1"/>
</dbReference>